<evidence type="ECO:0000313" key="3">
    <source>
        <dbReference type="Proteomes" id="UP000243579"/>
    </source>
</evidence>
<dbReference type="EMBL" id="JNBR01001976">
    <property type="protein sequence ID" value="OQR84034.1"/>
    <property type="molecule type" value="Genomic_DNA"/>
</dbReference>
<sequence>MKSFVLQWQNTQQTVLTETLDVTNAFAMKHSFTIKSLDRYPGPGTSVNLFWGPLNDVYMIAIANCSLVRGTRNYFSGLIDLEYLNGNGDASRGFAQPSATFRNGIGPFVSVDAFVVGVPPSLVRLYRTFQAAWNTWSSMDLRADIELRPPKWKNLTFYGGSLLCTQNAMATAFVQRPFSFDDFCSTPAPFIVKMHVKASAFGSLLAPNTDVCAGSAPKCGAIIAAAQYALEHIDFPTQKMIDAASSDVQALNIGIMQFATDSRGAWQLLQYPLLTEEPSWTFFGSILLFDWIEGVREVVSFEGDAATLVLISDAYDPVHYPTSGVDRTLDYATMHVWHLLVACNFAFMVAAAITCRAVVVDNGASHNFLFFNRLIGSVWIGRPFCFVRGLSAMAILSTAPLTLMRESTGSRLASIPRPLWMSILFTGEATWIVYVLQDVCLIIMSPVHPQVSLPVGSLTAWLLFLVIERCTTVAPEGSLDRRCTSQDMDAMVQCTSGELSIGSPHRVALLLAVALVSLLVQGSVDGCYRRCQKPAPATYREAHYLSGLSGALLSNSHEEDTAALCLSGVVTWTFRGQRHRFDIKTWTLLRHKVSANQSPSAALVPVSTTRRSIDQLLAIGAFLYIVTSITASVSYVNMSRVNLANDFNWAGFNSTGTHVFLATWLHLQLALNATLVTSLVALAVNLPQ</sequence>
<keyword evidence="1" id="KW-1133">Transmembrane helix</keyword>
<dbReference type="Proteomes" id="UP000243579">
    <property type="component" value="Unassembled WGS sequence"/>
</dbReference>
<reference evidence="2 3" key="1">
    <citation type="journal article" date="2014" name="Genome Biol. Evol.">
        <title>The secreted proteins of Achlya hypogyna and Thraustotheca clavata identify the ancestral oomycete secretome and reveal gene acquisitions by horizontal gene transfer.</title>
        <authorList>
            <person name="Misner I."/>
            <person name="Blouin N."/>
            <person name="Leonard G."/>
            <person name="Richards T.A."/>
            <person name="Lane C.E."/>
        </authorList>
    </citation>
    <scope>NUCLEOTIDE SEQUENCE [LARGE SCALE GENOMIC DNA]</scope>
    <source>
        <strain evidence="2 3">ATCC 48635</strain>
    </source>
</reference>
<keyword evidence="3" id="KW-1185">Reference proteome</keyword>
<dbReference type="OrthoDB" id="73766at2759"/>
<dbReference type="AlphaFoldDB" id="A0A1V9YE67"/>
<organism evidence="2 3">
    <name type="scientific">Achlya hypogyna</name>
    <name type="common">Oomycete</name>
    <name type="synonym">Protoachlya hypogyna</name>
    <dbReference type="NCBI Taxonomy" id="1202772"/>
    <lineage>
        <taxon>Eukaryota</taxon>
        <taxon>Sar</taxon>
        <taxon>Stramenopiles</taxon>
        <taxon>Oomycota</taxon>
        <taxon>Saprolegniomycetes</taxon>
        <taxon>Saprolegniales</taxon>
        <taxon>Achlyaceae</taxon>
        <taxon>Achlya</taxon>
    </lineage>
</organism>
<feature type="transmembrane region" description="Helical" evidence="1">
    <location>
        <begin position="616"/>
        <end position="638"/>
    </location>
</feature>
<feature type="non-terminal residue" evidence="2">
    <location>
        <position position="688"/>
    </location>
</feature>
<keyword evidence="1" id="KW-0472">Membrane</keyword>
<evidence type="ECO:0000313" key="2">
    <source>
        <dbReference type="EMBL" id="OQR84034.1"/>
    </source>
</evidence>
<gene>
    <name evidence="2" type="ORF">ACHHYP_13993</name>
</gene>
<evidence type="ECO:0008006" key="4">
    <source>
        <dbReference type="Google" id="ProtNLM"/>
    </source>
</evidence>
<name>A0A1V9YE67_ACHHY</name>
<feature type="transmembrane region" description="Helical" evidence="1">
    <location>
        <begin position="658"/>
        <end position="684"/>
    </location>
</feature>
<proteinExistence type="predicted"/>
<comment type="caution">
    <text evidence="2">The sequence shown here is derived from an EMBL/GenBank/DDBJ whole genome shotgun (WGS) entry which is preliminary data.</text>
</comment>
<feature type="transmembrane region" description="Helical" evidence="1">
    <location>
        <begin position="336"/>
        <end position="359"/>
    </location>
</feature>
<feature type="transmembrane region" description="Helical" evidence="1">
    <location>
        <begin position="379"/>
        <end position="399"/>
    </location>
</feature>
<protein>
    <recommendedName>
        <fullName evidence="4">Transmembrane protein</fullName>
    </recommendedName>
</protein>
<keyword evidence="1" id="KW-0812">Transmembrane</keyword>
<accession>A0A1V9YE67</accession>
<evidence type="ECO:0000256" key="1">
    <source>
        <dbReference type="SAM" id="Phobius"/>
    </source>
</evidence>